<organism evidence="3 4">
    <name type="scientific">Dokdonella immobilis</name>
    <dbReference type="NCBI Taxonomy" id="578942"/>
    <lineage>
        <taxon>Bacteria</taxon>
        <taxon>Pseudomonadati</taxon>
        <taxon>Pseudomonadota</taxon>
        <taxon>Gammaproteobacteria</taxon>
        <taxon>Lysobacterales</taxon>
        <taxon>Rhodanobacteraceae</taxon>
        <taxon>Dokdonella</taxon>
    </lineage>
</organism>
<dbReference type="AlphaFoldDB" id="A0A1I4XTL6"/>
<dbReference type="Gene3D" id="3.40.50.2020">
    <property type="match status" value="1"/>
</dbReference>
<dbReference type="PANTHER" id="PTHR47505">
    <property type="entry name" value="DNA UTILIZATION PROTEIN YHGH"/>
    <property type="match status" value="1"/>
</dbReference>
<reference evidence="3 4" key="1">
    <citation type="submission" date="2016-10" db="EMBL/GenBank/DDBJ databases">
        <authorList>
            <person name="de Groot N.N."/>
        </authorList>
    </citation>
    <scope>NUCLEOTIDE SEQUENCE [LARGE SCALE GENOMIC DNA]</scope>
    <source>
        <strain evidence="3 4">CGMCC 1.7659</strain>
    </source>
</reference>
<evidence type="ECO:0000256" key="1">
    <source>
        <dbReference type="ARBA" id="ARBA00008007"/>
    </source>
</evidence>
<proteinExistence type="inferred from homology"/>
<dbReference type="PANTHER" id="PTHR47505:SF1">
    <property type="entry name" value="DNA UTILIZATION PROTEIN YHGH"/>
    <property type="match status" value="1"/>
</dbReference>
<evidence type="ECO:0000313" key="4">
    <source>
        <dbReference type="Proteomes" id="UP000198575"/>
    </source>
</evidence>
<dbReference type="CDD" id="cd06223">
    <property type="entry name" value="PRTases_typeI"/>
    <property type="match status" value="1"/>
</dbReference>
<comment type="similarity">
    <text evidence="1">Belongs to the ComF/GntX family.</text>
</comment>
<keyword evidence="4" id="KW-1185">Reference proteome</keyword>
<dbReference type="Proteomes" id="UP000198575">
    <property type="component" value="Unassembled WGS sequence"/>
</dbReference>
<dbReference type="EMBL" id="FOVF01000012">
    <property type="protein sequence ID" value="SFN29172.1"/>
    <property type="molecule type" value="Genomic_DNA"/>
</dbReference>
<accession>A0A1I4XTL6</accession>
<evidence type="ECO:0000259" key="2">
    <source>
        <dbReference type="Pfam" id="PF18912"/>
    </source>
</evidence>
<dbReference type="InterPro" id="IPR029057">
    <property type="entry name" value="PRTase-like"/>
</dbReference>
<sequence length="242" mass="26355">MEWTRWVDGMGGRALRALLPARCLLCGGAGAAGRDLCAGCQADLPRNNTCCARCALPLAHAAAQCGECLRREPAFSRAWAPFRYGHPLDLLEARFKFRRDLAAGRVLSELFVDSAQREPSLARPQRLLCVPLHATRLRERGFNQALELARPLASALGIPLDLHLLTRTRPTAAQTGLDARARRRNLRGAFAVVAPGNIPDHVAILDDVMTTGSTLNECARVLLRAGVRQVDVWALARAPARS</sequence>
<dbReference type="InterPro" id="IPR051910">
    <property type="entry name" value="ComF/GntX_DNA_util-trans"/>
</dbReference>
<dbReference type="InterPro" id="IPR000836">
    <property type="entry name" value="PRTase_dom"/>
</dbReference>
<protein>
    <submittedName>
        <fullName evidence="3">ComF family protein</fullName>
    </submittedName>
</protein>
<name>A0A1I4XTL6_9GAMM</name>
<dbReference type="InterPro" id="IPR044005">
    <property type="entry name" value="DZR_2"/>
</dbReference>
<dbReference type="STRING" id="578942.SAMN05216289_11218"/>
<dbReference type="Pfam" id="PF18912">
    <property type="entry name" value="DZR_2"/>
    <property type="match status" value="1"/>
</dbReference>
<evidence type="ECO:0000313" key="3">
    <source>
        <dbReference type="EMBL" id="SFN29172.1"/>
    </source>
</evidence>
<dbReference type="SUPFAM" id="SSF53271">
    <property type="entry name" value="PRTase-like"/>
    <property type="match status" value="1"/>
</dbReference>
<feature type="domain" description="Double zinc ribbon" evidence="2">
    <location>
        <begin position="15"/>
        <end position="69"/>
    </location>
</feature>
<gene>
    <name evidence="3" type="ORF">SAMN05216289_11218</name>
</gene>